<dbReference type="EMBL" id="QTSX02000014">
    <property type="protein sequence ID" value="KAJ9090163.1"/>
    <property type="molecule type" value="Genomic_DNA"/>
</dbReference>
<name>A0ACC2UTK6_9FUNG</name>
<sequence length="413" mass="47010">MTPKALTIKDCYFQQINGLEFFNLKYLSLINNKHISFLMPGVESLVSLYMEGFKGDVGDFLPHLKSSVSVVLRNIHHDSVDFNISQVSETLEITGSLLIKAINLPVLRSAGLIHVHDNVNLVHFKAPLLESSTLNLSPKLRSVDISKNLTWSGRSYFDVNNFCQDYFYDFYDKGLLFENKQLCLPFCYGNITVTIKNVDRIKMCRDIEGTLTIDQDSPDGFSLVILASVKSLVVTDYHGHFSAPLLEDVKERFTLKNTSFTKYHVPKLSSVSDLVLMEISEKIDFQSISVRESIYIQNCTSPGYYYFRASRLNSLTIDNCPYLESLAFDSLSSFDRVAISNSSLCDIYSYHGSFDIFDQLFIQNLTSSYIDIEAKNIFGNFTLKENYSLKSIYLLNLEELVSPINNIQNPKLR</sequence>
<organism evidence="1 2">
    <name type="scientific">Entomophthora muscae</name>
    <dbReference type="NCBI Taxonomy" id="34485"/>
    <lineage>
        <taxon>Eukaryota</taxon>
        <taxon>Fungi</taxon>
        <taxon>Fungi incertae sedis</taxon>
        <taxon>Zoopagomycota</taxon>
        <taxon>Entomophthoromycotina</taxon>
        <taxon>Entomophthoromycetes</taxon>
        <taxon>Entomophthorales</taxon>
        <taxon>Entomophthoraceae</taxon>
        <taxon>Entomophthora</taxon>
    </lineage>
</organism>
<dbReference type="Proteomes" id="UP001165960">
    <property type="component" value="Unassembled WGS sequence"/>
</dbReference>
<protein>
    <submittedName>
        <fullName evidence="1">Uncharacterized protein</fullName>
    </submittedName>
</protein>
<accession>A0ACC2UTK6</accession>
<evidence type="ECO:0000313" key="1">
    <source>
        <dbReference type="EMBL" id="KAJ9090163.1"/>
    </source>
</evidence>
<reference evidence="1" key="1">
    <citation type="submission" date="2022-04" db="EMBL/GenBank/DDBJ databases">
        <title>Genome of the entomopathogenic fungus Entomophthora muscae.</title>
        <authorList>
            <person name="Elya C."/>
            <person name="Lovett B.R."/>
            <person name="Lee E."/>
            <person name="Macias A.M."/>
            <person name="Hajek A.E."/>
            <person name="De Bivort B.L."/>
            <person name="Kasson M.T."/>
            <person name="De Fine Licht H.H."/>
            <person name="Stajich J.E."/>
        </authorList>
    </citation>
    <scope>NUCLEOTIDE SEQUENCE</scope>
    <source>
        <strain evidence="1">Berkeley</strain>
    </source>
</reference>
<proteinExistence type="predicted"/>
<evidence type="ECO:0000313" key="2">
    <source>
        <dbReference type="Proteomes" id="UP001165960"/>
    </source>
</evidence>
<gene>
    <name evidence="1" type="ORF">DSO57_1005333</name>
</gene>
<keyword evidence="2" id="KW-1185">Reference proteome</keyword>
<comment type="caution">
    <text evidence="1">The sequence shown here is derived from an EMBL/GenBank/DDBJ whole genome shotgun (WGS) entry which is preliminary data.</text>
</comment>